<feature type="compositionally biased region" description="Polar residues" evidence="1">
    <location>
        <begin position="608"/>
        <end position="618"/>
    </location>
</feature>
<feature type="compositionally biased region" description="Basic and acidic residues" evidence="1">
    <location>
        <begin position="380"/>
        <end position="391"/>
    </location>
</feature>
<keyword evidence="2" id="KW-0238">DNA-binding</keyword>
<evidence type="ECO:0000313" key="2">
    <source>
        <dbReference type="EMBL" id="KAJ1346186.1"/>
    </source>
</evidence>
<dbReference type="EMBL" id="JAHQIW010000121">
    <property type="protein sequence ID" value="KAJ1346186.1"/>
    <property type="molecule type" value="Genomic_DNA"/>
</dbReference>
<proteinExistence type="predicted"/>
<accession>A0AAD5MEG2</accession>
<feature type="region of interest" description="Disordered" evidence="1">
    <location>
        <begin position="599"/>
        <end position="618"/>
    </location>
</feature>
<protein>
    <submittedName>
        <fullName evidence="2">DNA-binding protein rif1</fullName>
    </submittedName>
</protein>
<organism evidence="2 3">
    <name type="scientific">Parelaphostrongylus tenuis</name>
    <name type="common">Meningeal worm</name>
    <dbReference type="NCBI Taxonomy" id="148309"/>
    <lineage>
        <taxon>Eukaryota</taxon>
        <taxon>Metazoa</taxon>
        <taxon>Ecdysozoa</taxon>
        <taxon>Nematoda</taxon>
        <taxon>Chromadorea</taxon>
        <taxon>Rhabditida</taxon>
        <taxon>Rhabditina</taxon>
        <taxon>Rhabditomorpha</taxon>
        <taxon>Strongyloidea</taxon>
        <taxon>Metastrongylidae</taxon>
        <taxon>Parelaphostrongylus</taxon>
    </lineage>
</organism>
<name>A0AAD5MEG2_PARTN</name>
<evidence type="ECO:0000313" key="3">
    <source>
        <dbReference type="Proteomes" id="UP001196413"/>
    </source>
</evidence>
<feature type="compositionally biased region" description="Low complexity" evidence="1">
    <location>
        <begin position="408"/>
        <end position="418"/>
    </location>
</feature>
<gene>
    <name evidence="2" type="primary">RIF1</name>
    <name evidence="2" type="ORF">KIN20_000912</name>
</gene>
<reference evidence="2" key="1">
    <citation type="submission" date="2021-06" db="EMBL/GenBank/DDBJ databases">
        <title>Parelaphostrongylus tenuis whole genome reference sequence.</title>
        <authorList>
            <person name="Garwood T.J."/>
            <person name="Larsen P.A."/>
            <person name="Fountain-Jones N.M."/>
            <person name="Garbe J.R."/>
            <person name="Macchietto M.G."/>
            <person name="Kania S.A."/>
            <person name="Gerhold R.W."/>
            <person name="Richards J.E."/>
            <person name="Wolf T.M."/>
        </authorList>
    </citation>
    <scope>NUCLEOTIDE SEQUENCE</scope>
    <source>
        <strain evidence="2">MNPRO001-30</strain>
        <tissue evidence="2">Meninges</tissue>
    </source>
</reference>
<comment type="caution">
    <text evidence="2">The sequence shown here is derived from an EMBL/GenBank/DDBJ whole genome shotgun (WGS) entry which is preliminary data.</text>
</comment>
<dbReference type="Proteomes" id="UP001196413">
    <property type="component" value="Unassembled WGS sequence"/>
</dbReference>
<dbReference type="GO" id="GO:0003677">
    <property type="term" value="F:DNA binding"/>
    <property type="evidence" value="ECO:0007669"/>
    <property type="project" value="UniProtKB-KW"/>
</dbReference>
<dbReference type="AlphaFoldDB" id="A0AAD5MEG2"/>
<feature type="region of interest" description="Disordered" evidence="1">
    <location>
        <begin position="348"/>
        <end position="441"/>
    </location>
</feature>
<feature type="compositionally biased region" description="Basic and acidic residues" evidence="1">
    <location>
        <begin position="419"/>
        <end position="428"/>
    </location>
</feature>
<sequence>MQWTGDQWDSVKRIGELCCLMEANAERFVLGALLRTWDTLAKLLTSYIKETDDINEGNVLETRLFQNFQFICGCFFERPNYAVEEADVDLVKKYSGTFSELYLEVQNTVRHEVGNSAETVLRCVFGDTVLPETMCCANLYITTLDSVITIFPFDSLQEERIFSGSSTEFDALGDLSTFVNLVQIVSCKLVNLAQPVEKGKTSRSLLLNILSVLKLCQRLFNAVEKPNLIRCMFLTLSKVLSDLHTKILESVRDKISGPYDNELLSGCEQLLLRLLSRTRNNPPKLLASACKLWKKTFAEAKTLNYSADMRKVLLPLSKRLIYAPGLSKQTQENSGAVDECVDDTSSAMVVSSSGVTRVEDSSTNKGSESSEHSTLSSSRSSHERNHCDTDCGRSLNSSGTKINEKVKSPTTVVVPTSVENERTDETTPRRRSTPIRKRPNLGLLDDDSVEYVPVSSTDSAKRMKLTERQREMFTEKRERMPFLDDDSQQSAVILHLPEEFDPELTQTAATHVTVSPVANFAEHEIGDSSDAVRNELVESSSRGLPEEEFQRIPADCKCFRRKSNVKLNFDRETPLEHVQRRSATIKIADVCETVNELQSNLESSSSVTPAQESESSDALNEVDCTISHDDGLVLREIEDVLVVRESSDANMSKLDTNGVDMDTPPTSLEENMEDVSTPSFIQKLIGTPGILKKANSPSTSEKKCRRVHFCAAIENRSPAYQRVNGEVGGVVVSEKQFPTPSKIASGQLTPRRPFSHVQPAQAESVETLPNIHSAASPVRSQMDFGSSVDDDQPIFPSLANCEESIARIVGRLLPIYTNAGALTTRKSLEAKGVVQIRHLATMTRRESIRLHRPLIKNNHRQLWKLFNRTLRTTLLVLASTDFTSANEQHSTVIAEEQVDETTTNPDDHAQTESTVDADNNMEIGNTVDEPTEAEGSALEAENIQRFEAVMELLKKETVEAVNAGGNHEQLRLTLMRGVKDLLNIVFKSD</sequence>
<feature type="compositionally biased region" description="Basic residues" evidence="1">
    <location>
        <begin position="429"/>
        <end position="439"/>
    </location>
</feature>
<evidence type="ECO:0000256" key="1">
    <source>
        <dbReference type="SAM" id="MobiDB-lite"/>
    </source>
</evidence>
<keyword evidence="3" id="KW-1185">Reference proteome</keyword>